<dbReference type="InterPro" id="IPR019808">
    <property type="entry name" value="Histidine_triad_CS"/>
</dbReference>
<organism evidence="3 4">
    <name type="scientific">Psychrobacillus faecigallinarum</name>
    <dbReference type="NCBI Taxonomy" id="2762235"/>
    <lineage>
        <taxon>Bacteria</taxon>
        <taxon>Bacillati</taxon>
        <taxon>Bacillota</taxon>
        <taxon>Bacilli</taxon>
        <taxon>Bacillales</taxon>
        <taxon>Bacillaceae</taxon>
        <taxon>Psychrobacillus</taxon>
    </lineage>
</organism>
<evidence type="ECO:0000259" key="2">
    <source>
        <dbReference type="PROSITE" id="PS51084"/>
    </source>
</evidence>
<dbReference type="PANTHER" id="PTHR46648:SF1">
    <property type="entry name" value="ADENOSINE 5'-MONOPHOSPHORAMIDASE HNT1"/>
    <property type="match status" value="1"/>
</dbReference>
<dbReference type="Proteomes" id="UP000640786">
    <property type="component" value="Unassembled WGS sequence"/>
</dbReference>
<dbReference type="RefSeq" id="WP_151113022.1">
    <property type="nucleotide sequence ID" value="NZ_JACSQO010000009.1"/>
</dbReference>
<dbReference type="Gene3D" id="3.30.428.10">
    <property type="entry name" value="HIT-like"/>
    <property type="match status" value="1"/>
</dbReference>
<evidence type="ECO:0000313" key="4">
    <source>
        <dbReference type="Proteomes" id="UP000640786"/>
    </source>
</evidence>
<dbReference type="Pfam" id="PF01230">
    <property type="entry name" value="HIT"/>
    <property type="match status" value="1"/>
</dbReference>
<dbReference type="InterPro" id="IPR036265">
    <property type="entry name" value="HIT-like_sf"/>
</dbReference>
<dbReference type="PROSITE" id="PS00892">
    <property type="entry name" value="HIT_1"/>
    <property type="match status" value="1"/>
</dbReference>
<sequence>MTNCIFCKIIDGSIPSAKIYEDEYVYAFMDIMPLTKGHTLIIPKSHKENVYDLSEEEASNLFKVVPKIATVLKDTFGPVGMNLLNNNGAPAGQSVFHFHLHFIPRYDQTDGLKLTWNTKEKTYSSEMIQELAKELSDKLMSN</sequence>
<accession>A0ABR8RCP0</accession>
<feature type="domain" description="HIT" evidence="2">
    <location>
        <begin position="5"/>
        <end position="113"/>
    </location>
</feature>
<dbReference type="SUPFAM" id="SSF54197">
    <property type="entry name" value="HIT-like"/>
    <property type="match status" value="1"/>
</dbReference>
<keyword evidence="4" id="KW-1185">Reference proteome</keyword>
<gene>
    <name evidence="3" type="ORF">H9650_15705</name>
</gene>
<dbReference type="InterPro" id="IPR011146">
    <property type="entry name" value="HIT-like"/>
</dbReference>
<dbReference type="EMBL" id="JACSQO010000009">
    <property type="protein sequence ID" value="MBD7945556.1"/>
    <property type="molecule type" value="Genomic_DNA"/>
</dbReference>
<proteinExistence type="predicted"/>
<comment type="caution">
    <text evidence="3">The sequence shown here is derived from an EMBL/GenBank/DDBJ whole genome shotgun (WGS) entry which is preliminary data.</text>
</comment>
<protein>
    <submittedName>
        <fullName evidence="3">HIT family protein</fullName>
    </submittedName>
</protein>
<dbReference type="InterPro" id="IPR001310">
    <property type="entry name" value="Histidine_triad_HIT"/>
</dbReference>
<dbReference type="PANTHER" id="PTHR46648">
    <property type="entry name" value="HIT FAMILY PROTEIN 1"/>
    <property type="match status" value="1"/>
</dbReference>
<feature type="short sequence motif" description="Histidine triad motif" evidence="1">
    <location>
        <begin position="97"/>
        <end position="101"/>
    </location>
</feature>
<dbReference type="PROSITE" id="PS51084">
    <property type="entry name" value="HIT_2"/>
    <property type="match status" value="1"/>
</dbReference>
<evidence type="ECO:0000313" key="3">
    <source>
        <dbReference type="EMBL" id="MBD7945556.1"/>
    </source>
</evidence>
<dbReference type="PRINTS" id="PR00332">
    <property type="entry name" value="HISTRIAD"/>
</dbReference>
<dbReference type="CDD" id="cd01277">
    <property type="entry name" value="HINT_subgroup"/>
    <property type="match status" value="1"/>
</dbReference>
<dbReference type="InterPro" id="IPR039384">
    <property type="entry name" value="HINT"/>
</dbReference>
<reference evidence="3 4" key="1">
    <citation type="submission" date="2020-08" db="EMBL/GenBank/DDBJ databases">
        <title>A Genomic Blueprint of the Chicken Gut Microbiome.</title>
        <authorList>
            <person name="Gilroy R."/>
            <person name="Ravi A."/>
            <person name="Getino M."/>
            <person name="Pursley I."/>
            <person name="Horton D.L."/>
            <person name="Alikhan N.-F."/>
            <person name="Baker D."/>
            <person name="Gharbi K."/>
            <person name="Hall N."/>
            <person name="Watson M."/>
            <person name="Adriaenssens E.M."/>
            <person name="Foster-Nyarko E."/>
            <person name="Jarju S."/>
            <person name="Secka A."/>
            <person name="Antonio M."/>
            <person name="Oren A."/>
            <person name="Chaudhuri R."/>
            <person name="La Ragione R.M."/>
            <person name="Hildebrand F."/>
            <person name="Pallen M.J."/>
        </authorList>
    </citation>
    <scope>NUCLEOTIDE SEQUENCE [LARGE SCALE GENOMIC DNA]</scope>
    <source>
        <strain evidence="3 4">Sa2BUA9</strain>
    </source>
</reference>
<name>A0ABR8RCP0_9BACI</name>
<evidence type="ECO:0000256" key="1">
    <source>
        <dbReference type="PROSITE-ProRule" id="PRU00464"/>
    </source>
</evidence>